<feature type="domain" description="Aminotransferase-like plant mobile" evidence="2">
    <location>
        <begin position="111"/>
        <end position="254"/>
    </location>
</feature>
<dbReference type="AlphaFoldDB" id="A0A0B2SMK7"/>
<proteinExistence type="predicted"/>
<dbReference type="PANTHER" id="PTHR46033">
    <property type="entry name" value="PROTEIN MAIN-LIKE 2"/>
    <property type="match status" value="1"/>
</dbReference>
<dbReference type="GO" id="GO:0010073">
    <property type="term" value="P:meristem maintenance"/>
    <property type="evidence" value="ECO:0007669"/>
    <property type="project" value="InterPro"/>
</dbReference>
<dbReference type="InterPro" id="IPR044824">
    <property type="entry name" value="MAIN-like"/>
</dbReference>
<protein>
    <submittedName>
        <fullName evidence="3">Serine/threonine-protein phosphatase 7 long form like</fullName>
    </submittedName>
</protein>
<reference evidence="3" key="1">
    <citation type="submission" date="2014-07" db="EMBL/GenBank/DDBJ databases">
        <title>Identification of a novel salt tolerance gene in wild soybean by whole-genome sequencing.</title>
        <authorList>
            <person name="Lam H.-M."/>
            <person name="Qi X."/>
            <person name="Li M.-W."/>
            <person name="Liu X."/>
            <person name="Xie M."/>
            <person name="Ni M."/>
            <person name="Xu X."/>
        </authorList>
    </citation>
    <scope>NUCLEOTIDE SEQUENCE [LARGE SCALE GENOMIC DNA]</scope>
    <source>
        <tissue evidence="3">Root</tissue>
    </source>
</reference>
<organism evidence="3">
    <name type="scientific">Glycine soja</name>
    <name type="common">Wild soybean</name>
    <dbReference type="NCBI Taxonomy" id="3848"/>
    <lineage>
        <taxon>Eukaryota</taxon>
        <taxon>Viridiplantae</taxon>
        <taxon>Streptophyta</taxon>
        <taxon>Embryophyta</taxon>
        <taxon>Tracheophyta</taxon>
        <taxon>Spermatophyta</taxon>
        <taxon>Magnoliopsida</taxon>
        <taxon>eudicotyledons</taxon>
        <taxon>Gunneridae</taxon>
        <taxon>Pentapetalae</taxon>
        <taxon>rosids</taxon>
        <taxon>fabids</taxon>
        <taxon>Fabales</taxon>
        <taxon>Fabaceae</taxon>
        <taxon>Papilionoideae</taxon>
        <taxon>50 kb inversion clade</taxon>
        <taxon>NPAAA clade</taxon>
        <taxon>indigoferoid/millettioid clade</taxon>
        <taxon>Phaseoleae</taxon>
        <taxon>Glycine</taxon>
        <taxon>Glycine subgen. Soja</taxon>
    </lineage>
</organism>
<name>A0A0B2SMK7_GLYSO</name>
<dbReference type="EMBL" id="KN640238">
    <property type="protein sequence ID" value="KHN47871.1"/>
    <property type="molecule type" value="Genomic_DNA"/>
</dbReference>
<feature type="compositionally biased region" description="Pro residues" evidence="1">
    <location>
        <begin position="370"/>
        <end position="380"/>
    </location>
</feature>
<dbReference type="Pfam" id="PF10536">
    <property type="entry name" value="PMD"/>
    <property type="match status" value="1"/>
</dbReference>
<feature type="region of interest" description="Disordered" evidence="1">
    <location>
        <begin position="1"/>
        <end position="29"/>
    </location>
</feature>
<dbReference type="Proteomes" id="UP000053555">
    <property type="component" value="Unassembled WGS sequence"/>
</dbReference>
<dbReference type="InterPro" id="IPR019557">
    <property type="entry name" value="AminoTfrase-like_pln_mobile"/>
</dbReference>
<evidence type="ECO:0000313" key="3">
    <source>
        <dbReference type="EMBL" id="KHN47871.1"/>
    </source>
</evidence>
<evidence type="ECO:0000259" key="2">
    <source>
        <dbReference type="Pfam" id="PF10536"/>
    </source>
</evidence>
<gene>
    <name evidence="3" type="ORF">glysoja_036615</name>
</gene>
<sequence length="441" mass="48959">QRQRPTASARRQRAPVTAATEADGASIETDVFLDDPMASTDVEDTGADIHANIGAQAAENEHEGFPGGPSDPSVLTQYADHVQSLGRSVPAIEGLVAGIGLSPLIACLVDIGDQGLLSLFVERWHQETSSFHLPVGEVTITLDDISSLLHLPVVGDLHAFQPLHVDDAIQMLVDLLMVSTEDVRAETGQCRGPYIRLQWVRDMYQRRCQAGHWTAAARAYFLHLLGCTLFANKSATHVHVVFLEALRDLSQTGRWIATKKNVKNIRTLAYRECLDRLQISDVCWIPYGEHRSVRDFHLISCYSGLLRWGPLLCTTTERVLRHFGYTQTIPALPIDSWVSYDDIHDRWMHYSEHMVAAGQTSDPLPDRHGPQPPVVPPEPRAPSTSTMDEPRHAVEICSDIAERLERHLSLGVVTPGSSSHDVIQECIKMARSVTQDQLVYV</sequence>
<feature type="non-terminal residue" evidence="3">
    <location>
        <position position="441"/>
    </location>
</feature>
<accession>A0A0B2SMK7</accession>
<feature type="non-terminal residue" evidence="3">
    <location>
        <position position="1"/>
    </location>
</feature>
<dbReference type="PANTHER" id="PTHR46033:SF8">
    <property type="entry name" value="PROTEIN MAINTENANCE OF MERISTEMS-LIKE"/>
    <property type="match status" value="1"/>
</dbReference>
<evidence type="ECO:0000256" key="1">
    <source>
        <dbReference type="SAM" id="MobiDB-lite"/>
    </source>
</evidence>
<feature type="region of interest" description="Disordered" evidence="1">
    <location>
        <begin position="358"/>
        <end position="389"/>
    </location>
</feature>